<keyword evidence="3" id="KW-1185">Reference proteome</keyword>
<dbReference type="AlphaFoldDB" id="A0A368UB73"/>
<gene>
    <name evidence="2" type="ORF">DU506_01380</name>
</gene>
<proteinExistence type="predicted"/>
<dbReference type="RefSeq" id="WP_114485165.1">
    <property type="nucleotide sequence ID" value="NZ_CBCSHM010000001.1"/>
</dbReference>
<accession>A0A368UB73</accession>
<name>A0A368UB73_9GAMM</name>
<protein>
    <submittedName>
        <fullName evidence="2">Uncharacterized protein</fullName>
    </submittedName>
</protein>
<dbReference type="InterPro" id="IPR031618">
    <property type="entry name" value="T4SS_TraI"/>
</dbReference>
<dbReference type="Pfam" id="PF16932">
    <property type="entry name" value="T4SS_TraI"/>
    <property type="match status" value="1"/>
</dbReference>
<sequence>MIRARHALGILAAAIMVAGCAAPSKPQYAQPDGSIPIVPEDSAFLTHDMHIDELPSELRNYSAERDSIASGTENLERKVVRDAGRRLGATAGYNHQAERLYQEIEGYSQYLESIFDFQALLLPDGVVPPVIAQTDQVISYDGGRSKTVRARVYKALKEARFANPRAPSWRNYLNLNQTGTEYPLPELQQAINKYKTTWEQAVHDGWERGHHQAQQGFEIAINELERDYLGMHLFHMLWLAEMVEPPRIVDATQNIDGGGRGRDEMSLGVRRIVISEEAYFIDDSSRWNALIAEASEKLSGIKSGLSDVTARKDNLSQVPSAFLDNNLRRP</sequence>
<keyword evidence="1" id="KW-0732">Signal</keyword>
<dbReference type="EMBL" id="QPIJ01000001">
    <property type="protein sequence ID" value="RCV93837.1"/>
    <property type="molecule type" value="Genomic_DNA"/>
</dbReference>
<evidence type="ECO:0000256" key="1">
    <source>
        <dbReference type="SAM" id="SignalP"/>
    </source>
</evidence>
<feature type="signal peptide" evidence="1">
    <location>
        <begin position="1"/>
        <end position="29"/>
    </location>
</feature>
<organism evidence="2 3">
    <name type="scientific">Vreelandella rituensis</name>
    <dbReference type="NCBI Taxonomy" id="2282306"/>
    <lineage>
        <taxon>Bacteria</taxon>
        <taxon>Pseudomonadati</taxon>
        <taxon>Pseudomonadota</taxon>
        <taxon>Gammaproteobacteria</taxon>
        <taxon>Oceanospirillales</taxon>
        <taxon>Halomonadaceae</taxon>
        <taxon>Vreelandella</taxon>
    </lineage>
</organism>
<dbReference type="PROSITE" id="PS51257">
    <property type="entry name" value="PROKAR_LIPOPROTEIN"/>
    <property type="match status" value="1"/>
</dbReference>
<evidence type="ECO:0000313" key="3">
    <source>
        <dbReference type="Proteomes" id="UP000253204"/>
    </source>
</evidence>
<reference evidence="2 3" key="1">
    <citation type="submission" date="2018-07" db="EMBL/GenBank/DDBJ databases">
        <title>Halomonas rutogse sp. nov., isolated from Lake TangqianCo on Tibetan Plateau.</title>
        <authorList>
            <person name="Lu H."/>
            <person name="Xing P."/>
            <person name="Wu Q."/>
        </authorList>
    </citation>
    <scope>NUCLEOTIDE SEQUENCE [LARGE SCALE GENOMIC DNA]</scope>
    <source>
        <strain evidence="2 3">TQ8S</strain>
    </source>
</reference>
<dbReference type="OrthoDB" id="7992122at2"/>
<dbReference type="Proteomes" id="UP000253204">
    <property type="component" value="Unassembled WGS sequence"/>
</dbReference>
<comment type="caution">
    <text evidence="2">The sequence shown here is derived from an EMBL/GenBank/DDBJ whole genome shotgun (WGS) entry which is preliminary data.</text>
</comment>
<evidence type="ECO:0000313" key="2">
    <source>
        <dbReference type="EMBL" id="RCV93837.1"/>
    </source>
</evidence>
<feature type="chain" id="PRO_5016587132" evidence="1">
    <location>
        <begin position="30"/>
        <end position="330"/>
    </location>
</feature>